<dbReference type="SUPFAM" id="SSF50621">
    <property type="entry name" value="Alanine racemase C-terminal domain-like"/>
    <property type="match status" value="1"/>
</dbReference>
<dbReference type="EMBL" id="JBHSDI010000013">
    <property type="protein sequence ID" value="MFC4259434.1"/>
    <property type="molecule type" value="Genomic_DNA"/>
</dbReference>
<accession>A0ABV8QHF4</accession>
<keyword evidence="2 4" id="KW-0663">Pyridoxal phosphate</keyword>
<dbReference type="NCBIfam" id="TIGR00492">
    <property type="entry name" value="alr"/>
    <property type="match status" value="1"/>
</dbReference>
<dbReference type="CDD" id="cd06827">
    <property type="entry name" value="PLPDE_III_AR_proteobact"/>
    <property type="match status" value="1"/>
</dbReference>
<dbReference type="InterPro" id="IPR000821">
    <property type="entry name" value="Ala_racemase"/>
</dbReference>
<dbReference type="SMART" id="SM01005">
    <property type="entry name" value="Ala_racemase_C"/>
    <property type="match status" value="1"/>
</dbReference>
<evidence type="ECO:0000313" key="7">
    <source>
        <dbReference type="Proteomes" id="UP001595798"/>
    </source>
</evidence>
<protein>
    <recommendedName>
        <fullName evidence="4">Alanine racemase</fullName>
        <ecNumber evidence="4">5.1.1.1</ecNumber>
    </recommendedName>
</protein>
<feature type="domain" description="Alanine racemase C-terminal" evidence="5">
    <location>
        <begin position="232"/>
        <end position="356"/>
    </location>
</feature>
<comment type="catalytic activity">
    <reaction evidence="4">
        <text>L-alanine = D-alanine</text>
        <dbReference type="Rhea" id="RHEA:20249"/>
        <dbReference type="ChEBI" id="CHEBI:57416"/>
        <dbReference type="ChEBI" id="CHEBI:57972"/>
        <dbReference type="EC" id="5.1.1.1"/>
    </reaction>
</comment>
<comment type="similarity">
    <text evidence="4">Belongs to the alanine racemase family.</text>
</comment>
<dbReference type="SUPFAM" id="SSF51419">
    <property type="entry name" value="PLP-binding barrel"/>
    <property type="match status" value="1"/>
</dbReference>
<comment type="caution">
    <text evidence="6">The sequence shown here is derived from an EMBL/GenBank/DDBJ whole genome shotgun (WGS) entry which is preliminary data.</text>
</comment>
<comment type="cofactor">
    <cofactor evidence="1 4">
        <name>pyridoxal 5'-phosphate</name>
        <dbReference type="ChEBI" id="CHEBI:597326"/>
    </cofactor>
</comment>
<dbReference type="Gene3D" id="3.20.20.10">
    <property type="entry name" value="Alanine racemase"/>
    <property type="match status" value="1"/>
</dbReference>
<dbReference type="InterPro" id="IPR001608">
    <property type="entry name" value="Ala_racemase_N"/>
</dbReference>
<dbReference type="Pfam" id="PF01168">
    <property type="entry name" value="Ala_racemase_N"/>
    <property type="match status" value="1"/>
</dbReference>
<dbReference type="GO" id="GO:0008784">
    <property type="term" value="F:alanine racemase activity"/>
    <property type="evidence" value="ECO:0007669"/>
    <property type="project" value="UniProtKB-EC"/>
</dbReference>
<dbReference type="PANTHER" id="PTHR30511:SF0">
    <property type="entry name" value="ALANINE RACEMASE, CATABOLIC-RELATED"/>
    <property type="match status" value="1"/>
</dbReference>
<comment type="function">
    <text evidence="4">Catalyzes the interconversion of L-alanine and D-alanine. May also act on other amino acids.</text>
</comment>
<dbReference type="InterPro" id="IPR011079">
    <property type="entry name" value="Ala_racemase_C"/>
</dbReference>
<dbReference type="PANTHER" id="PTHR30511">
    <property type="entry name" value="ALANINE RACEMASE"/>
    <property type="match status" value="1"/>
</dbReference>
<keyword evidence="3 4" id="KW-0413">Isomerase</keyword>
<evidence type="ECO:0000256" key="3">
    <source>
        <dbReference type="ARBA" id="ARBA00023235"/>
    </source>
</evidence>
<sequence>MPRQTLARIHLDNLRHNFRLARERAGSARAMAVVKADGYGHGIERVARALANDADHYAVACLEEAQALRQAGLTQPVLLMQGVHQASDLPLCEAKGFTVVVHHEHQLAWLEAGDARPAVWLKVNSGMNRLGFAPGEVRAVCQRLESAGVTVTGAMTHFACADDELSERSAEQTAVFDRATAPLAPINRSVANSAAHFRPGQAMFDWTRPGIMLYGSSPMLGRHGPELGLKAAMTLESRLIALRQLSPGEAVGYGETWRSTRPTVMGMVCIGYGDGYPRHAVNGTPVGIRGVRAPLIGRVSMDMLAVDLTDVDGASVGDPVELWGENISVDEVAACAGTISYELLTNVTRRVPRVEVQDGDWNG</sequence>
<dbReference type="InterPro" id="IPR009006">
    <property type="entry name" value="Ala_racemase/Decarboxylase_C"/>
</dbReference>
<evidence type="ECO:0000259" key="5">
    <source>
        <dbReference type="SMART" id="SM01005"/>
    </source>
</evidence>
<reference evidence="7" key="1">
    <citation type="journal article" date="2019" name="Int. J. Syst. Evol. Microbiol.">
        <title>The Global Catalogue of Microorganisms (GCM) 10K type strain sequencing project: providing services to taxonomists for standard genome sequencing and annotation.</title>
        <authorList>
            <consortium name="The Broad Institute Genomics Platform"/>
            <consortium name="The Broad Institute Genome Sequencing Center for Infectious Disease"/>
            <person name="Wu L."/>
            <person name="Ma J."/>
        </authorList>
    </citation>
    <scope>NUCLEOTIDE SEQUENCE [LARGE SCALE GENOMIC DNA]</scope>
    <source>
        <strain evidence="7">CECT 7297</strain>
    </source>
</reference>
<proteinExistence type="inferred from homology"/>
<keyword evidence="7" id="KW-1185">Reference proteome</keyword>
<organism evidence="6 7">
    <name type="scientific">Marinobacter lacisalsi</name>
    <dbReference type="NCBI Taxonomy" id="475979"/>
    <lineage>
        <taxon>Bacteria</taxon>
        <taxon>Pseudomonadati</taxon>
        <taxon>Pseudomonadota</taxon>
        <taxon>Gammaproteobacteria</taxon>
        <taxon>Pseudomonadales</taxon>
        <taxon>Marinobacteraceae</taxon>
        <taxon>Marinobacter</taxon>
    </lineage>
</organism>
<dbReference type="RefSeq" id="WP_379886981.1">
    <property type="nucleotide sequence ID" value="NZ_JBHSDI010000013.1"/>
</dbReference>
<evidence type="ECO:0000256" key="1">
    <source>
        <dbReference type="ARBA" id="ARBA00001933"/>
    </source>
</evidence>
<dbReference type="PROSITE" id="PS00395">
    <property type="entry name" value="ALANINE_RACEMASE"/>
    <property type="match status" value="1"/>
</dbReference>
<dbReference type="Gene3D" id="2.40.37.10">
    <property type="entry name" value="Lyase, Ornithine Decarboxylase, Chain A, domain 1"/>
    <property type="match status" value="1"/>
</dbReference>
<name>A0ABV8QHF4_9GAMM</name>
<dbReference type="Pfam" id="PF00842">
    <property type="entry name" value="Ala_racemase_C"/>
    <property type="match status" value="1"/>
</dbReference>
<feature type="binding site" evidence="4">
    <location>
        <position position="129"/>
    </location>
    <ligand>
        <name>substrate</name>
    </ligand>
</feature>
<feature type="modified residue" description="N6-(pyridoxal phosphate)lysine" evidence="4">
    <location>
        <position position="35"/>
    </location>
</feature>
<comment type="pathway">
    <text evidence="4">Amino-acid biosynthesis; D-alanine biosynthesis; D-alanine from L-alanine: step 1/1.</text>
</comment>
<dbReference type="EC" id="5.1.1.1" evidence="4"/>
<feature type="binding site" evidence="4">
    <location>
        <position position="301"/>
    </location>
    <ligand>
        <name>substrate</name>
    </ligand>
</feature>
<evidence type="ECO:0000256" key="2">
    <source>
        <dbReference type="ARBA" id="ARBA00022898"/>
    </source>
</evidence>
<dbReference type="Proteomes" id="UP001595798">
    <property type="component" value="Unassembled WGS sequence"/>
</dbReference>
<dbReference type="HAMAP" id="MF_01201">
    <property type="entry name" value="Ala_racemase"/>
    <property type="match status" value="1"/>
</dbReference>
<feature type="active site" description="Proton acceptor; specific for L-alanine" evidence="4">
    <location>
        <position position="253"/>
    </location>
</feature>
<feature type="active site" description="Proton acceptor; specific for D-alanine" evidence="4">
    <location>
        <position position="35"/>
    </location>
</feature>
<evidence type="ECO:0000256" key="4">
    <source>
        <dbReference type="HAMAP-Rule" id="MF_01201"/>
    </source>
</evidence>
<dbReference type="InterPro" id="IPR029066">
    <property type="entry name" value="PLP-binding_barrel"/>
</dbReference>
<gene>
    <name evidence="6" type="primary">alr</name>
    <name evidence="6" type="ORF">ACFOZ5_10380</name>
</gene>
<dbReference type="PRINTS" id="PR00992">
    <property type="entry name" value="ALARACEMASE"/>
</dbReference>
<evidence type="ECO:0000313" key="6">
    <source>
        <dbReference type="EMBL" id="MFC4259434.1"/>
    </source>
</evidence>
<dbReference type="InterPro" id="IPR020622">
    <property type="entry name" value="Ala_racemase_pyridoxalP-BS"/>
</dbReference>